<organism evidence="1">
    <name type="scientific">Ophidiomyces ophidiicola</name>
    <dbReference type="NCBI Taxonomy" id="1387563"/>
    <lineage>
        <taxon>Eukaryota</taxon>
        <taxon>Fungi</taxon>
        <taxon>Dikarya</taxon>
        <taxon>Ascomycota</taxon>
        <taxon>Pezizomycotina</taxon>
        <taxon>Eurotiomycetes</taxon>
        <taxon>Eurotiomycetidae</taxon>
        <taxon>Onygenales</taxon>
        <taxon>Onygenaceae</taxon>
        <taxon>Ophidiomyces</taxon>
    </lineage>
</organism>
<evidence type="ECO:0000313" key="1">
    <source>
        <dbReference type="EMBL" id="KAI2393195.1"/>
    </source>
</evidence>
<protein>
    <submittedName>
        <fullName evidence="1">Uncharacterized protein</fullName>
    </submittedName>
</protein>
<reference evidence="1" key="1">
    <citation type="journal article" date="2022" name="bioRxiv">
        <title>Population genetic analysis of Ophidiomyces ophidiicola, the causative agent of snake fungal disease, indicates recent introductions to the USA.</title>
        <authorList>
            <person name="Ladner J.T."/>
            <person name="Palmer J.M."/>
            <person name="Ettinger C.L."/>
            <person name="Stajich J.E."/>
            <person name="Farrell T.M."/>
            <person name="Glorioso B.M."/>
            <person name="Lawson B."/>
            <person name="Price S.J."/>
            <person name="Stengle A.G."/>
            <person name="Grear D.A."/>
            <person name="Lorch J.M."/>
        </authorList>
    </citation>
    <scope>NUCLEOTIDE SEQUENCE</scope>
    <source>
        <strain evidence="1">NWHC 24266-5</strain>
    </source>
</reference>
<comment type="caution">
    <text evidence="1">The sequence shown here is derived from an EMBL/GenBank/DDBJ whole genome shotgun (WGS) entry which is preliminary data.</text>
</comment>
<name>A0ACB8V5N5_9EURO</name>
<accession>A0ACB8V5N5</accession>
<proteinExistence type="predicted"/>
<dbReference type="EMBL" id="JALBCA010000003">
    <property type="protein sequence ID" value="KAI2393195.1"/>
    <property type="molecule type" value="Genomic_DNA"/>
</dbReference>
<gene>
    <name evidence="1" type="ORF">LOY88_000253</name>
</gene>
<sequence length="427" mass="47117">MRTRSAAPTSKASHGAAETDPTLPQKQTKLLILPAGASGDSRFVLLENPRTGSRSRYYFCPKLGVFEFTSLTLPASSPRSVLFVREQFGQDDTANDTDSLHGNGNLQKEGFTSKAAELFIATPIDLLFFLLPILSTPSKPSSRRLFQPLDDILDTREDLSTHLRNILLDKEFRPKIEGRMTAVCDTVEAGETMFRLNENKLVKELLSKSENMATNGLPPSMEERFVQRALQLPVLSISSKDDSQSPSDILSGSNGNMIRNDCESQSSGTTTIDHTPSSISSTPATDLSQSSVSSSTPSTNTEIIQLLRVRTALQYIQSSYLPPQLSAKISEIVASPASPTDFTSLDQHLEYVAKLRAEVVASRTLYDNVSRKRMLDDEQVEAASEKKRKQEEEEKKKKANQSRGIKDLKKVNTSGMKKLSSFFGKKT</sequence>